<dbReference type="SUPFAM" id="SSF89124">
    <property type="entry name" value="Nop domain"/>
    <property type="match status" value="1"/>
</dbReference>
<gene>
    <name evidence="4" type="ORF">KI387_035197</name>
</gene>
<evidence type="ECO:0000313" key="5">
    <source>
        <dbReference type="Proteomes" id="UP000824469"/>
    </source>
</evidence>
<dbReference type="GO" id="GO:0030515">
    <property type="term" value="F:snoRNA binding"/>
    <property type="evidence" value="ECO:0007669"/>
    <property type="project" value="InterPro"/>
</dbReference>
<feature type="compositionally biased region" description="Basic and acidic residues" evidence="2">
    <location>
        <begin position="186"/>
        <end position="224"/>
    </location>
</feature>
<evidence type="ECO:0000256" key="1">
    <source>
        <dbReference type="ARBA" id="ARBA00009211"/>
    </source>
</evidence>
<dbReference type="Pfam" id="PF01798">
    <property type="entry name" value="Nop"/>
    <property type="match status" value="1"/>
</dbReference>
<feature type="compositionally biased region" description="Basic residues" evidence="2">
    <location>
        <begin position="253"/>
        <end position="264"/>
    </location>
</feature>
<comment type="similarity">
    <text evidence="1">Belongs to the NOP5/NOP56 family.</text>
</comment>
<dbReference type="InterPro" id="IPR002687">
    <property type="entry name" value="Nop_dom"/>
</dbReference>
<sequence>MYHDSHALDINYLLINREWYLWHFPELAKFVNENYIYARVAKFVKDNSTLSEDALTDLTNITGDEDKTKDIIVAAKASMGQDISPTDLINIEQFAQRVMELSEYLKQLHSYLVSKMQDIAPNLATLIGEMVGARLISHAGKMNTNIFGEKLCEQVEKRLDFYDKGVAPCKNLDVMKEAIQNAVQEKCDAPEAESEKKKKHKDQMEVAAHEELEAGEAEEKGEERKKKKKKDRTKVDLLNQASEVEEGAESEKKVRKKRNGIKTV</sequence>
<dbReference type="InterPro" id="IPR012976">
    <property type="entry name" value="NOSIC"/>
</dbReference>
<dbReference type="InterPro" id="IPR045056">
    <property type="entry name" value="Nop56/Nop58"/>
</dbReference>
<protein>
    <recommendedName>
        <fullName evidence="3">NOSIC domain-containing protein</fullName>
    </recommendedName>
</protein>
<dbReference type="AlphaFoldDB" id="A0AA38FNY3"/>
<dbReference type="PANTHER" id="PTHR10894:SF0">
    <property type="entry name" value="NUCLEOLAR PROTEIN 56"/>
    <property type="match status" value="1"/>
</dbReference>
<evidence type="ECO:0000259" key="3">
    <source>
        <dbReference type="SMART" id="SM00931"/>
    </source>
</evidence>
<dbReference type="GO" id="GO:0031428">
    <property type="term" value="C:box C/D methylation guide snoRNP complex"/>
    <property type="evidence" value="ECO:0007669"/>
    <property type="project" value="InterPro"/>
</dbReference>
<dbReference type="GO" id="GO:0032040">
    <property type="term" value="C:small-subunit processome"/>
    <property type="evidence" value="ECO:0007669"/>
    <property type="project" value="InterPro"/>
</dbReference>
<evidence type="ECO:0000313" key="4">
    <source>
        <dbReference type="EMBL" id="KAH9307286.1"/>
    </source>
</evidence>
<dbReference type="InterPro" id="IPR036070">
    <property type="entry name" value="Nop_dom_sf"/>
</dbReference>
<dbReference type="SMART" id="SM00931">
    <property type="entry name" value="NOSIC"/>
    <property type="match status" value="1"/>
</dbReference>
<dbReference type="PANTHER" id="PTHR10894">
    <property type="entry name" value="NUCLEOLAR PROTEIN 5 NUCLEOLAR PROTEIN NOP5 NOP58"/>
    <property type="match status" value="1"/>
</dbReference>
<comment type="caution">
    <text evidence="4">The sequence shown here is derived from an EMBL/GenBank/DDBJ whole genome shotgun (WGS) entry which is preliminary data.</text>
</comment>
<proteinExistence type="inferred from homology"/>
<feature type="region of interest" description="Disordered" evidence="2">
    <location>
        <begin position="186"/>
        <end position="264"/>
    </location>
</feature>
<organism evidence="4 5">
    <name type="scientific">Taxus chinensis</name>
    <name type="common">Chinese yew</name>
    <name type="synonym">Taxus wallichiana var. chinensis</name>
    <dbReference type="NCBI Taxonomy" id="29808"/>
    <lineage>
        <taxon>Eukaryota</taxon>
        <taxon>Viridiplantae</taxon>
        <taxon>Streptophyta</taxon>
        <taxon>Embryophyta</taxon>
        <taxon>Tracheophyta</taxon>
        <taxon>Spermatophyta</taxon>
        <taxon>Pinopsida</taxon>
        <taxon>Pinidae</taxon>
        <taxon>Conifers II</taxon>
        <taxon>Cupressales</taxon>
        <taxon>Taxaceae</taxon>
        <taxon>Taxus</taxon>
    </lineage>
</organism>
<reference evidence="4 5" key="1">
    <citation type="journal article" date="2021" name="Nat. Plants">
        <title>The Taxus genome provides insights into paclitaxel biosynthesis.</title>
        <authorList>
            <person name="Xiong X."/>
            <person name="Gou J."/>
            <person name="Liao Q."/>
            <person name="Li Y."/>
            <person name="Zhou Q."/>
            <person name="Bi G."/>
            <person name="Li C."/>
            <person name="Du R."/>
            <person name="Wang X."/>
            <person name="Sun T."/>
            <person name="Guo L."/>
            <person name="Liang H."/>
            <person name="Lu P."/>
            <person name="Wu Y."/>
            <person name="Zhang Z."/>
            <person name="Ro D.K."/>
            <person name="Shang Y."/>
            <person name="Huang S."/>
            <person name="Yan J."/>
        </authorList>
    </citation>
    <scope>NUCLEOTIDE SEQUENCE [LARGE SCALE GENOMIC DNA]</scope>
    <source>
        <strain evidence="4">Ta-2019</strain>
    </source>
</reference>
<dbReference type="Proteomes" id="UP000824469">
    <property type="component" value="Unassembled WGS sequence"/>
</dbReference>
<dbReference type="Gene3D" id="1.10.287.4070">
    <property type="match status" value="1"/>
</dbReference>
<keyword evidence="5" id="KW-1185">Reference proteome</keyword>
<evidence type="ECO:0000256" key="2">
    <source>
        <dbReference type="SAM" id="MobiDB-lite"/>
    </source>
</evidence>
<feature type="domain" description="NOSIC" evidence="3">
    <location>
        <begin position="5"/>
        <end position="46"/>
    </location>
</feature>
<accession>A0AA38FNY3</accession>
<dbReference type="EMBL" id="JAHRHJ020000007">
    <property type="protein sequence ID" value="KAH9307286.1"/>
    <property type="molecule type" value="Genomic_DNA"/>
</dbReference>
<name>A0AA38FNY3_TAXCH</name>
<dbReference type="OMA" id="ISHAGKM"/>